<dbReference type="EMBL" id="CAAALY010253619">
    <property type="protein sequence ID" value="VEL36946.1"/>
    <property type="molecule type" value="Genomic_DNA"/>
</dbReference>
<feature type="region of interest" description="Disordered" evidence="1">
    <location>
        <begin position="92"/>
        <end position="183"/>
    </location>
</feature>
<feature type="compositionally biased region" description="Basic and acidic residues" evidence="1">
    <location>
        <begin position="92"/>
        <end position="107"/>
    </location>
</feature>
<proteinExistence type="predicted"/>
<sequence length="201" mass="22017">MLLPRSPSMFEPASRPQPGLASPNQLTRDSKSQPNERTAGYVVCTTSGYSVLGPDLQRWLAVNSLYRWLASGSPSPPAVVKATTPTCRHTVAVDRQKLSRRTTHVDDSGGQTERSVCDTRRTGTLLQPPNPRRTASPQPLPVRPPDALGDGTGHRRGSREADHMAPDDPSSSPPSQPVLEQPPRRLTRLLLRLLNTQRIII</sequence>
<protein>
    <submittedName>
        <fullName evidence="2">Uncharacterized protein</fullName>
    </submittedName>
</protein>
<evidence type="ECO:0000256" key="1">
    <source>
        <dbReference type="SAM" id="MobiDB-lite"/>
    </source>
</evidence>
<evidence type="ECO:0000313" key="3">
    <source>
        <dbReference type="Proteomes" id="UP000784294"/>
    </source>
</evidence>
<name>A0A448XI26_9PLAT</name>
<dbReference type="Proteomes" id="UP000784294">
    <property type="component" value="Unassembled WGS sequence"/>
</dbReference>
<comment type="caution">
    <text evidence="2">The sequence shown here is derived from an EMBL/GenBank/DDBJ whole genome shotgun (WGS) entry which is preliminary data.</text>
</comment>
<accession>A0A448XI26</accession>
<feature type="compositionally biased region" description="Polar residues" evidence="1">
    <location>
        <begin position="22"/>
        <end position="36"/>
    </location>
</feature>
<feature type="region of interest" description="Disordered" evidence="1">
    <location>
        <begin position="1"/>
        <end position="38"/>
    </location>
</feature>
<evidence type="ECO:0000313" key="2">
    <source>
        <dbReference type="EMBL" id="VEL36946.1"/>
    </source>
</evidence>
<dbReference type="AlphaFoldDB" id="A0A448XI26"/>
<organism evidence="2 3">
    <name type="scientific">Protopolystoma xenopodis</name>
    <dbReference type="NCBI Taxonomy" id="117903"/>
    <lineage>
        <taxon>Eukaryota</taxon>
        <taxon>Metazoa</taxon>
        <taxon>Spiralia</taxon>
        <taxon>Lophotrochozoa</taxon>
        <taxon>Platyhelminthes</taxon>
        <taxon>Monogenea</taxon>
        <taxon>Polyopisthocotylea</taxon>
        <taxon>Polystomatidea</taxon>
        <taxon>Polystomatidae</taxon>
        <taxon>Protopolystoma</taxon>
    </lineage>
</organism>
<gene>
    <name evidence="2" type="ORF">PXEA_LOCUS30386</name>
</gene>
<keyword evidence="3" id="KW-1185">Reference proteome</keyword>
<reference evidence="2" key="1">
    <citation type="submission" date="2018-11" db="EMBL/GenBank/DDBJ databases">
        <authorList>
            <consortium name="Pathogen Informatics"/>
        </authorList>
    </citation>
    <scope>NUCLEOTIDE SEQUENCE</scope>
</reference>
<feature type="compositionally biased region" description="Polar residues" evidence="1">
    <location>
        <begin position="122"/>
        <end position="137"/>
    </location>
</feature>